<evidence type="ECO:0000256" key="1">
    <source>
        <dbReference type="ARBA" id="ARBA00004651"/>
    </source>
</evidence>
<feature type="transmembrane region" description="Helical" evidence="7">
    <location>
        <begin position="171"/>
        <end position="194"/>
    </location>
</feature>
<keyword evidence="10" id="KW-1185">Reference proteome</keyword>
<feature type="transmembrane region" description="Helical" evidence="7">
    <location>
        <begin position="88"/>
        <end position="107"/>
    </location>
</feature>
<keyword evidence="6 7" id="KW-0472">Membrane</keyword>
<dbReference type="PANTHER" id="PTHR30183">
    <property type="entry name" value="MOLYBDENUM TRANSPORT SYSTEM PERMEASE PROTEIN MODB"/>
    <property type="match status" value="1"/>
</dbReference>
<evidence type="ECO:0000256" key="5">
    <source>
        <dbReference type="ARBA" id="ARBA00022989"/>
    </source>
</evidence>
<dbReference type="GO" id="GO:0055085">
    <property type="term" value="P:transmembrane transport"/>
    <property type="evidence" value="ECO:0007669"/>
    <property type="project" value="InterPro"/>
</dbReference>
<keyword evidence="2" id="KW-0813">Transport</keyword>
<feature type="transmembrane region" description="Helical" evidence="7">
    <location>
        <begin position="53"/>
        <end position="76"/>
    </location>
</feature>
<dbReference type="PATRIC" id="fig|1184267.3.peg.2114"/>
<dbReference type="HOGENOM" id="CLU_563450_0_0_7"/>
<dbReference type="InterPro" id="IPR035906">
    <property type="entry name" value="MetI-like_sf"/>
</dbReference>
<feature type="domain" description="ABC transmembrane type-1" evidence="8">
    <location>
        <begin position="48"/>
        <end position="235"/>
    </location>
</feature>
<feature type="transmembrane region" description="Helical" evidence="7">
    <location>
        <begin position="415"/>
        <end position="433"/>
    </location>
</feature>
<dbReference type="eggNOG" id="COG1178">
    <property type="taxonomic scope" value="Bacteria"/>
</dbReference>
<feature type="transmembrane region" description="Helical" evidence="7">
    <location>
        <begin position="249"/>
        <end position="273"/>
    </location>
</feature>
<dbReference type="Proteomes" id="UP000012040">
    <property type="component" value="Chromosome"/>
</dbReference>
<sequence>MKGSKNFFANFSFLSFGLFVCFLAPYFILFKYFSPKFTISTEEIFFALKNSTWQAGTAAFIVTVLSIPMSQGLMALGSKTRSWVEKLLMLPQIFPALYSILIIFSLVNPFPMGTYGIILVFCVINLGFATLLTLWSTENKMGRMALISEVYGIGRLRFLSRIYFPALKADLWVNFFIIFIFCFSSFSVPLMVGGGRGLNLEVLIYEKIFVEHNWNMAVTLGFLQTLLIFFLSVLIFREQRRPKEVFVKGRYLVSFTGLVFVLVYLLLYIGGYLRGVTTSLAQVPFLFMYIWDLAAATSFTLKTVLLFLLMNGVLLILWLLDFIQRGRFNSAVHMISVSTVVTGFAFYLIFPVSADFDQTKIIFGMSVLLFPALFKLFLQKPIENLSHQINIAKALGISKRVIISEIIFRQLKTRLLAWASFLVLWLSSDYAIVKSLGIQTQTLGMISAGFLSSYRLALSYLISFYILVFWVLVMVLVYTAVKVIYVVYKKFAL</sequence>
<dbReference type="InterPro" id="IPR000515">
    <property type="entry name" value="MetI-like"/>
</dbReference>
<gene>
    <name evidence="9" type="ORF">A11Q_2089</name>
</gene>
<dbReference type="PROSITE" id="PS50928">
    <property type="entry name" value="ABC_TM1"/>
    <property type="match status" value="1"/>
</dbReference>
<feature type="transmembrane region" description="Helical" evidence="7">
    <location>
        <begin position="214"/>
        <end position="237"/>
    </location>
</feature>
<proteinExistence type="predicted"/>
<evidence type="ECO:0000313" key="10">
    <source>
        <dbReference type="Proteomes" id="UP000012040"/>
    </source>
</evidence>
<dbReference type="SUPFAM" id="SSF161098">
    <property type="entry name" value="MetI-like"/>
    <property type="match status" value="1"/>
</dbReference>
<name>M4VCU1_9BACT</name>
<dbReference type="PANTHER" id="PTHR30183:SF9">
    <property type="entry name" value="THIAMINE TRANSPORT SYSTEM PERMEASE PROTEIN THIP"/>
    <property type="match status" value="1"/>
</dbReference>
<evidence type="ECO:0000256" key="4">
    <source>
        <dbReference type="ARBA" id="ARBA00022692"/>
    </source>
</evidence>
<feature type="transmembrane region" description="Helical" evidence="7">
    <location>
        <begin position="293"/>
        <end position="319"/>
    </location>
</feature>
<evidence type="ECO:0000313" key="9">
    <source>
        <dbReference type="EMBL" id="AGH96305.1"/>
    </source>
</evidence>
<evidence type="ECO:0000259" key="8">
    <source>
        <dbReference type="PROSITE" id="PS50928"/>
    </source>
</evidence>
<keyword evidence="3" id="KW-1003">Cell membrane</keyword>
<evidence type="ECO:0000256" key="7">
    <source>
        <dbReference type="SAM" id="Phobius"/>
    </source>
</evidence>
<accession>M4VCU1</accession>
<reference evidence="9 10" key="1">
    <citation type="journal article" date="2013" name="ISME J.">
        <title>By their genes ye shall know them: genomic signatures of predatory bacteria.</title>
        <authorList>
            <person name="Pasternak Z."/>
            <person name="Pietrokovski S."/>
            <person name="Rotem O."/>
            <person name="Gophna U."/>
            <person name="Lurie-Weinberger M.N."/>
            <person name="Jurkevitch E."/>
        </authorList>
    </citation>
    <scope>NUCLEOTIDE SEQUENCE [LARGE SCALE GENOMIC DNA]</scope>
    <source>
        <strain evidence="9 10">JSS</strain>
    </source>
</reference>
<dbReference type="AlphaFoldDB" id="M4VCU1"/>
<feature type="transmembrane region" description="Helical" evidence="7">
    <location>
        <begin position="7"/>
        <end position="33"/>
    </location>
</feature>
<organism evidence="9 10">
    <name type="scientific">Pseudobdellovibrio exovorus JSS</name>
    <dbReference type="NCBI Taxonomy" id="1184267"/>
    <lineage>
        <taxon>Bacteria</taxon>
        <taxon>Pseudomonadati</taxon>
        <taxon>Bdellovibrionota</taxon>
        <taxon>Bdellovibrionia</taxon>
        <taxon>Bdellovibrionales</taxon>
        <taxon>Pseudobdellovibrionaceae</taxon>
        <taxon>Pseudobdellovibrio</taxon>
    </lineage>
</organism>
<dbReference type="KEGG" id="bex:A11Q_2089"/>
<dbReference type="STRING" id="1184267.A11Q_2089"/>
<feature type="transmembrane region" description="Helical" evidence="7">
    <location>
        <begin position="361"/>
        <end position="378"/>
    </location>
</feature>
<feature type="transmembrane region" description="Helical" evidence="7">
    <location>
        <begin position="331"/>
        <end position="349"/>
    </location>
</feature>
<dbReference type="EMBL" id="CP003537">
    <property type="protein sequence ID" value="AGH96305.1"/>
    <property type="molecule type" value="Genomic_DNA"/>
</dbReference>
<keyword evidence="4 7" id="KW-0812">Transmembrane</keyword>
<keyword evidence="5 7" id="KW-1133">Transmembrane helix</keyword>
<evidence type="ECO:0000256" key="6">
    <source>
        <dbReference type="ARBA" id="ARBA00023136"/>
    </source>
</evidence>
<dbReference type="Gene3D" id="1.10.3720.10">
    <property type="entry name" value="MetI-like"/>
    <property type="match status" value="1"/>
</dbReference>
<evidence type="ECO:0000256" key="2">
    <source>
        <dbReference type="ARBA" id="ARBA00022448"/>
    </source>
</evidence>
<dbReference type="GO" id="GO:0005886">
    <property type="term" value="C:plasma membrane"/>
    <property type="evidence" value="ECO:0007669"/>
    <property type="project" value="UniProtKB-SubCell"/>
</dbReference>
<protein>
    <submittedName>
        <fullName evidence="9">Thiamine transport system permease protein ThiP</fullName>
    </submittedName>
</protein>
<evidence type="ECO:0000256" key="3">
    <source>
        <dbReference type="ARBA" id="ARBA00022475"/>
    </source>
</evidence>
<comment type="subcellular location">
    <subcellularLocation>
        <location evidence="1">Cell membrane</location>
        <topology evidence="1">Multi-pass membrane protein</topology>
    </subcellularLocation>
</comment>
<feature type="transmembrane region" description="Helical" evidence="7">
    <location>
        <begin position="462"/>
        <end position="488"/>
    </location>
</feature>
<feature type="transmembrane region" description="Helical" evidence="7">
    <location>
        <begin position="113"/>
        <end position="135"/>
    </location>
</feature>